<dbReference type="EMBL" id="SUMG01000005">
    <property type="protein sequence ID" value="NBG88064.1"/>
    <property type="molecule type" value="Genomic_DNA"/>
</dbReference>
<evidence type="ECO:0000256" key="6">
    <source>
        <dbReference type="ARBA" id="ARBA00023136"/>
    </source>
</evidence>
<evidence type="ECO:0000256" key="2">
    <source>
        <dbReference type="ARBA" id="ARBA00022448"/>
    </source>
</evidence>
<sequence length="446" mass="48549">MFNNFIQTLYNLSDTYWVSQLGSDEVAAMTLVFPVIFLILSIAMGMNMAGTSLISQYIGSNQEDRAEKVASQLFSFLLVLSTILGLGGYFLTPTIVSLMGGQGNVLLYGSQYLSIMFLEMPIIFMFIVYNAIMQGQGNTFTPMILNVAGSLLNVVLSPVFIFGLGPLPFMGIQGAAIATLISRSIFVGYGIYTLFIRKDGINIRKKYILPDFKVLKKIIKVGLPASIGQSAAAFGFIILNMFVLSYGDSALAAFGIGNRINSVVMMPAMGIGNAIAPIIGQNLGADQIPRARSTFKTSIAMSTTFMAVGGLIAFTFSESIIKIFASGDPQVIALGTDYLRLISLSIPLMGIFQILNGTFQGSGHTMYSMFINMFRLWGLRIPMIYILGRVTDLGADAIWYSMVTSNFLICVIGMGIYLKGNWEEKIIDEEDLDELKTDASKKALAS</sequence>
<protein>
    <submittedName>
        <fullName evidence="8">MATE family efflux transporter</fullName>
    </submittedName>
</protein>
<dbReference type="GO" id="GO:0005886">
    <property type="term" value="C:plasma membrane"/>
    <property type="evidence" value="ECO:0007669"/>
    <property type="project" value="UniProtKB-SubCell"/>
</dbReference>
<dbReference type="PANTHER" id="PTHR43549">
    <property type="entry name" value="MULTIDRUG RESISTANCE PROTEIN YPNP-RELATED"/>
    <property type="match status" value="1"/>
</dbReference>
<feature type="transmembrane region" description="Helical" evidence="7">
    <location>
        <begin position="263"/>
        <end position="284"/>
    </location>
</feature>
<gene>
    <name evidence="8" type="ORF">ISALK_06070</name>
</gene>
<accession>A0AA44BD87</accession>
<dbReference type="Pfam" id="PF01554">
    <property type="entry name" value="MatE"/>
    <property type="match status" value="2"/>
</dbReference>
<feature type="transmembrane region" description="Helical" evidence="7">
    <location>
        <begin position="338"/>
        <end position="355"/>
    </location>
</feature>
<evidence type="ECO:0000256" key="5">
    <source>
        <dbReference type="ARBA" id="ARBA00022989"/>
    </source>
</evidence>
<reference evidence="8 9" key="1">
    <citation type="submission" date="2019-04" db="EMBL/GenBank/DDBJ databases">
        <title>Isachenkonia alkalipeptolytica gen. nov. sp. nov. a new anaerobic, alkiliphilic organothrophic bacterium capable to reduce synthesized ferrihydrite isolated from a soda lake.</title>
        <authorList>
            <person name="Toshchakov S.V."/>
            <person name="Zavarzina D.G."/>
            <person name="Zhilina T.N."/>
            <person name="Kostrikina N.A."/>
            <person name="Kublanov I.V."/>
        </authorList>
    </citation>
    <scope>NUCLEOTIDE SEQUENCE [LARGE SCALE GENOMIC DNA]</scope>
    <source>
        <strain evidence="8 9">Z-1701</strain>
    </source>
</reference>
<keyword evidence="2" id="KW-0813">Transport</keyword>
<feature type="transmembrane region" description="Helical" evidence="7">
    <location>
        <begin position="367"/>
        <end position="386"/>
    </location>
</feature>
<organism evidence="8 9">
    <name type="scientific">Isachenkonia alkalipeptolytica</name>
    <dbReference type="NCBI Taxonomy" id="2565777"/>
    <lineage>
        <taxon>Bacteria</taxon>
        <taxon>Bacillati</taxon>
        <taxon>Bacillota</taxon>
        <taxon>Clostridia</taxon>
        <taxon>Eubacteriales</taxon>
        <taxon>Clostridiaceae</taxon>
        <taxon>Isachenkonia</taxon>
    </lineage>
</organism>
<evidence type="ECO:0000313" key="8">
    <source>
        <dbReference type="EMBL" id="NBG88064.1"/>
    </source>
</evidence>
<keyword evidence="5 7" id="KW-1133">Transmembrane helix</keyword>
<comment type="subcellular location">
    <subcellularLocation>
        <location evidence="1">Cell membrane</location>
        <topology evidence="1">Multi-pass membrane protein</topology>
    </subcellularLocation>
</comment>
<dbReference type="AlphaFoldDB" id="A0AA44BD87"/>
<feature type="transmembrane region" description="Helical" evidence="7">
    <location>
        <begin position="112"/>
        <end position="132"/>
    </location>
</feature>
<dbReference type="PIRSF" id="PIRSF006603">
    <property type="entry name" value="DinF"/>
    <property type="match status" value="1"/>
</dbReference>
<dbReference type="GO" id="GO:0042910">
    <property type="term" value="F:xenobiotic transmembrane transporter activity"/>
    <property type="evidence" value="ECO:0007669"/>
    <property type="project" value="InterPro"/>
</dbReference>
<dbReference type="InterPro" id="IPR052031">
    <property type="entry name" value="Membrane_Transporter-Flippase"/>
</dbReference>
<dbReference type="InterPro" id="IPR048279">
    <property type="entry name" value="MdtK-like"/>
</dbReference>
<dbReference type="GO" id="GO:0015297">
    <property type="term" value="F:antiporter activity"/>
    <property type="evidence" value="ECO:0007669"/>
    <property type="project" value="InterPro"/>
</dbReference>
<evidence type="ECO:0000256" key="4">
    <source>
        <dbReference type="ARBA" id="ARBA00022692"/>
    </source>
</evidence>
<evidence type="ECO:0000313" key="9">
    <source>
        <dbReference type="Proteomes" id="UP000449710"/>
    </source>
</evidence>
<feature type="transmembrane region" description="Helical" evidence="7">
    <location>
        <begin position="398"/>
        <end position="418"/>
    </location>
</feature>
<dbReference type="InterPro" id="IPR002528">
    <property type="entry name" value="MATE_fam"/>
</dbReference>
<feature type="transmembrane region" description="Helical" evidence="7">
    <location>
        <begin position="305"/>
        <end position="326"/>
    </location>
</feature>
<keyword evidence="4 7" id="KW-0812">Transmembrane</keyword>
<feature type="transmembrane region" description="Helical" evidence="7">
    <location>
        <begin position="69"/>
        <end position="92"/>
    </location>
</feature>
<evidence type="ECO:0000256" key="7">
    <source>
        <dbReference type="SAM" id="Phobius"/>
    </source>
</evidence>
<name>A0AA44BD87_9CLOT</name>
<evidence type="ECO:0000256" key="3">
    <source>
        <dbReference type="ARBA" id="ARBA00022475"/>
    </source>
</evidence>
<keyword evidence="9" id="KW-1185">Reference proteome</keyword>
<keyword evidence="3" id="KW-1003">Cell membrane</keyword>
<feature type="transmembrane region" description="Helical" evidence="7">
    <location>
        <begin position="26"/>
        <end position="48"/>
    </location>
</feature>
<proteinExistence type="predicted"/>
<dbReference type="Proteomes" id="UP000449710">
    <property type="component" value="Unassembled WGS sequence"/>
</dbReference>
<feature type="transmembrane region" description="Helical" evidence="7">
    <location>
        <begin position="176"/>
        <end position="197"/>
    </location>
</feature>
<feature type="transmembrane region" description="Helical" evidence="7">
    <location>
        <begin position="218"/>
        <end position="243"/>
    </location>
</feature>
<keyword evidence="6 7" id="KW-0472">Membrane</keyword>
<dbReference type="NCBIfam" id="TIGR00797">
    <property type="entry name" value="matE"/>
    <property type="match status" value="1"/>
</dbReference>
<feature type="transmembrane region" description="Helical" evidence="7">
    <location>
        <begin position="144"/>
        <end position="164"/>
    </location>
</feature>
<dbReference type="PANTHER" id="PTHR43549:SF2">
    <property type="entry name" value="MULTIDRUG RESISTANCE PROTEIN NORM-RELATED"/>
    <property type="match status" value="1"/>
</dbReference>
<evidence type="ECO:0000256" key="1">
    <source>
        <dbReference type="ARBA" id="ARBA00004651"/>
    </source>
</evidence>
<comment type="caution">
    <text evidence="8">The sequence shown here is derived from an EMBL/GenBank/DDBJ whole genome shotgun (WGS) entry which is preliminary data.</text>
</comment>